<comment type="similarity">
    <text evidence="1">Belongs to the sel-1 family.</text>
</comment>
<dbReference type="AlphaFoldDB" id="A0A9P5V8L4"/>
<dbReference type="PANTHER" id="PTHR11102">
    <property type="entry name" value="SEL-1-LIKE PROTEIN"/>
    <property type="match status" value="1"/>
</dbReference>
<dbReference type="SUPFAM" id="SSF81901">
    <property type="entry name" value="HCP-like"/>
    <property type="match status" value="3"/>
</dbReference>
<evidence type="ECO:0000256" key="2">
    <source>
        <dbReference type="SAM" id="MobiDB-lite"/>
    </source>
</evidence>
<evidence type="ECO:0000256" key="1">
    <source>
        <dbReference type="ARBA" id="ARBA00038101"/>
    </source>
</evidence>
<evidence type="ECO:0008006" key="5">
    <source>
        <dbReference type="Google" id="ProtNLM"/>
    </source>
</evidence>
<evidence type="ECO:0000313" key="3">
    <source>
        <dbReference type="EMBL" id="KAF9147283.1"/>
    </source>
</evidence>
<dbReference type="Gene3D" id="1.25.40.10">
    <property type="entry name" value="Tetratricopeptide repeat domain"/>
    <property type="match status" value="3"/>
</dbReference>
<dbReference type="InterPro" id="IPR011990">
    <property type="entry name" value="TPR-like_helical_dom_sf"/>
</dbReference>
<dbReference type="Proteomes" id="UP000748756">
    <property type="component" value="Unassembled WGS sequence"/>
</dbReference>
<proteinExistence type="inferred from homology"/>
<feature type="region of interest" description="Disordered" evidence="2">
    <location>
        <begin position="183"/>
        <end position="207"/>
    </location>
</feature>
<gene>
    <name evidence="3" type="ORF">BG015_011100</name>
</gene>
<comment type="caution">
    <text evidence="3">The sequence shown here is derived from an EMBL/GenBank/DDBJ whole genome shotgun (WGS) entry which is preliminary data.</text>
</comment>
<reference evidence="3" key="1">
    <citation type="journal article" date="2020" name="Fungal Divers.">
        <title>Resolving the Mortierellaceae phylogeny through synthesis of multi-gene phylogenetics and phylogenomics.</title>
        <authorList>
            <person name="Vandepol N."/>
            <person name="Liber J."/>
            <person name="Desiro A."/>
            <person name="Na H."/>
            <person name="Kennedy M."/>
            <person name="Barry K."/>
            <person name="Grigoriev I.V."/>
            <person name="Miller A.N."/>
            <person name="O'Donnell K."/>
            <person name="Stajich J.E."/>
            <person name="Bonito G."/>
        </authorList>
    </citation>
    <scope>NUCLEOTIDE SEQUENCE</scope>
    <source>
        <strain evidence="3">NRRL 6426</strain>
    </source>
</reference>
<dbReference type="InterPro" id="IPR050767">
    <property type="entry name" value="Sel1_AlgK"/>
</dbReference>
<sequence length="569" mass="63427">MTQIGAATQEHVQGFRSVHKSEPPSTTSAPLDSANIIHIVCHTDPDTNKDFILWEDIQQAFDDALFVRDKTKMISYVKGKDYKALEPRRIHAVPNVVLDAVVGSELPTASGTVTADLIVSLQRTVQELSLNTPRHSLTARSPSCNGDPEIMQCCSHTNSPENAPTLREPREFCVQDNTQIDAINTQSSGTSNNTTKRLDDPQDNTTTTDMSLIQTMVNANHGDANAMVTLGDRYKDGREVHKDDQTAIDWYCKAAEQGHPRAQYNVGLLHEQGYGDVPQDHAKAYEWFLKSAVQGYVDAQAKVSQAYTKGTGVPKDNIKAMEWAVKAAENGHAEMQYNMGAAYEKGRGVPQSDSMSFEWYLKSAEQGFAAAQVRVAEAFNTAQGVPQNDAKAVEWYFKAADQGLAEAQFSLGRLYEQGTHGLPKDKSKAVDWYLKAAVQDHTEAQLGLRNLYCVNWFNSAHFVKDPQTQSKIKEWFIVAADQGVVHAQFCMGDMYSYGRGVDRDNSKAFEWYLKAAEQRDEKAQLRVVYWYYYGIGVSKNREKSIERFVGLAARGNAEAVQHVKDMLLK</sequence>
<dbReference type="Pfam" id="PF08238">
    <property type="entry name" value="Sel1"/>
    <property type="match status" value="8"/>
</dbReference>
<dbReference type="SMART" id="SM00671">
    <property type="entry name" value="SEL1"/>
    <property type="match status" value="8"/>
</dbReference>
<keyword evidence="4" id="KW-1185">Reference proteome</keyword>
<evidence type="ECO:0000313" key="4">
    <source>
        <dbReference type="Proteomes" id="UP000748756"/>
    </source>
</evidence>
<protein>
    <recommendedName>
        <fullName evidence="5">HCP-like protein</fullName>
    </recommendedName>
</protein>
<name>A0A9P5V8L4_9FUNG</name>
<feature type="region of interest" description="Disordered" evidence="2">
    <location>
        <begin position="1"/>
        <end position="30"/>
    </location>
</feature>
<feature type="compositionally biased region" description="Low complexity" evidence="2">
    <location>
        <begin position="184"/>
        <end position="195"/>
    </location>
</feature>
<dbReference type="OrthoDB" id="2384430at2759"/>
<dbReference type="EMBL" id="JAAAUQ010000836">
    <property type="protein sequence ID" value="KAF9147283.1"/>
    <property type="molecule type" value="Genomic_DNA"/>
</dbReference>
<accession>A0A9P5V8L4</accession>
<dbReference type="PANTHER" id="PTHR11102:SF160">
    <property type="entry name" value="ERAD-ASSOCIATED E3 UBIQUITIN-PROTEIN LIGASE COMPONENT HRD3"/>
    <property type="match status" value="1"/>
</dbReference>
<dbReference type="InterPro" id="IPR006597">
    <property type="entry name" value="Sel1-like"/>
</dbReference>
<organism evidence="3 4">
    <name type="scientific">Linnemannia schmuckeri</name>
    <dbReference type="NCBI Taxonomy" id="64567"/>
    <lineage>
        <taxon>Eukaryota</taxon>
        <taxon>Fungi</taxon>
        <taxon>Fungi incertae sedis</taxon>
        <taxon>Mucoromycota</taxon>
        <taxon>Mortierellomycotina</taxon>
        <taxon>Mortierellomycetes</taxon>
        <taxon>Mortierellales</taxon>
        <taxon>Mortierellaceae</taxon>
        <taxon>Linnemannia</taxon>
    </lineage>
</organism>